<dbReference type="HAMAP" id="MF_00003">
    <property type="entry name" value="RbfA"/>
    <property type="match status" value="1"/>
</dbReference>
<dbReference type="RefSeq" id="WP_346147846.1">
    <property type="nucleotide sequence ID" value="NZ_BAAAUA010000040.1"/>
</dbReference>
<evidence type="ECO:0000256" key="2">
    <source>
        <dbReference type="HAMAP-Rule" id="MF_00003"/>
    </source>
</evidence>
<dbReference type="SUPFAM" id="SSF89919">
    <property type="entry name" value="Ribosome-binding factor A, RbfA"/>
    <property type="match status" value="1"/>
</dbReference>
<reference evidence="5" key="1">
    <citation type="journal article" date="2019" name="Int. J. Syst. Evol. Microbiol.">
        <title>The Global Catalogue of Microorganisms (GCM) 10K type strain sequencing project: providing services to taxonomists for standard genome sequencing and annotation.</title>
        <authorList>
            <consortium name="The Broad Institute Genomics Platform"/>
            <consortium name="The Broad Institute Genome Sequencing Center for Infectious Disease"/>
            <person name="Wu L."/>
            <person name="Ma J."/>
        </authorList>
    </citation>
    <scope>NUCLEOTIDE SEQUENCE [LARGE SCALE GENOMIC DNA]</scope>
    <source>
        <strain evidence="5">CGMCC 4.1622</strain>
    </source>
</reference>
<dbReference type="Gene3D" id="3.30.300.20">
    <property type="match status" value="1"/>
</dbReference>
<keyword evidence="1 2" id="KW-0690">Ribosome biogenesis</keyword>
<sequence length="147" mass="16003">MTDTARARKLADRIQVVVAETLQRRIKDPRLGYVTITDARVTGDLREATVFYTVYGDEAERQASAVALESAKGILRSEVGKQTGVRFTPTLTFVADALPDNAKNIDDLLDRARLSDAAVRTAAAGARYAGDADPYKSPAERDADEDE</sequence>
<dbReference type="Proteomes" id="UP001596066">
    <property type="component" value="Unassembled WGS sequence"/>
</dbReference>
<proteinExistence type="inferred from homology"/>
<accession>A0ABW0VNQ0</accession>
<comment type="caution">
    <text evidence="4">The sequence shown here is derived from an EMBL/GenBank/DDBJ whole genome shotgun (WGS) entry which is preliminary data.</text>
</comment>
<comment type="function">
    <text evidence="2">One of several proteins that assist in the late maturation steps of the functional core of the 30S ribosomal subunit. Associates with free 30S ribosomal subunits (but not with 30S subunits that are part of 70S ribosomes or polysomes). Required for efficient processing of 16S rRNA. May interact with the 5'-terminal helix region of 16S rRNA.</text>
</comment>
<dbReference type="PROSITE" id="PS01319">
    <property type="entry name" value="RBFA"/>
    <property type="match status" value="1"/>
</dbReference>
<dbReference type="PANTHER" id="PTHR33515:SF1">
    <property type="entry name" value="RIBOSOME-BINDING FACTOR A, CHLOROPLASTIC-RELATED"/>
    <property type="match status" value="1"/>
</dbReference>
<comment type="subunit">
    <text evidence="2">Monomer. Binds 30S ribosomal subunits, but not 50S ribosomal subunits or 70S ribosomes.</text>
</comment>
<evidence type="ECO:0000256" key="1">
    <source>
        <dbReference type="ARBA" id="ARBA00022517"/>
    </source>
</evidence>
<comment type="subcellular location">
    <subcellularLocation>
        <location evidence="2">Cytoplasm</location>
    </subcellularLocation>
</comment>
<feature type="region of interest" description="Disordered" evidence="3">
    <location>
        <begin position="124"/>
        <end position="147"/>
    </location>
</feature>
<organism evidence="4 5">
    <name type="scientific">Kitasatospora cinereorecta</name>
    <dbReference type="NCBI Taxonomy" id="285560"/>
    <lineage>
        <taxon>Bacteria</taxon>
        <taxon>Bacillati</taxon>
        <taxon>Actinomycetota</taxon>
        <taxon>Actinomycetes</taxon>
        <taxon>Kitasatosporales</taxon>
        <taxon>Streptomycetaceae</taxon>
        <taxon>Kitasatospora</taxon>
    </lineage>
</organism>
<dbReference type="InterPro" id="IPR015946">
    <property type="entry name" value="KH_dom-like_a/b"/>
</dbReference>
<keyword evidence="5" id="KW-1185">Reference proteome</keyword>
<gene>
    <name evidence="2 4" type="primary">rbfA</name>
    <name evidence="4" type="ORF">ACFPZF_30940</name>
</gene>
<dbReference type="InterPro" id="IPR023799">
    <property type="entry name" value="RbfA_dom_sf"/>
</dbReference>
<dbReference type="NCBIfam" id="TIGR00082">
    <property type="entry name" value="rbfA"/>
    <property type="match status" value="1"/>
</dbReference>
<keyword evidence="2" id="KW-0963">Cytoplasm</keyword>
<comment type="similarity">
    <text evidence="2">Belongs to the RbfA family.</text>
</comment>
<evidence type="ECO:0000256" key="3">
    <source>
        <dbReference type="SAM" id="MobiDB-lite"/>
    </source>
</evidence>
<protein>
    <recommendedName>
        <fullName evidence="2">Ribosome-binding factor A</fullName>
    </recommendedName>
</protein>
<dbReference type="PANTHER" id="PTHR33515">
    <property type="entry name" value="RIBOSOME-BINDING FACTOR A, CHLOROPLASTIC-RELATED"/>
    <property type="match status" value="1"/>
</dbReference>
<dbReference type="Pfam" id="PF02033">
    <property type="entry name" value="RBFA"/>
    <property type="match status" value="1"/>
</dbReference>
<dbReference type="EMBL" id="JBHSOC010000080">
    <property type="protein sequence ID" value="MFC5645751.1"/>
    <property type="molecule type" value="Genomic_DNA"/>
</dbReference>
<dbReference type="InterPro" id="IPR020053">
    <property type="entry name" value="Ribosome-bd_factorA_CS"/>
</dbReference>
<dbReference type="InterPro" id="IPR000238">
    <property type="entry name" value="RbfA"/>
</dbReference>
<evidence type="ECO:0000313" key="5">
    <source>
        <dbReference type="Proteomes" id="UP001596066"/>
    </source>
</evidence>
<name>A0ABW0VNQ0_9ACTN</name>
<evidence type="ECO:0000313" key="4">
    <source>
        <dbReference type="EMBL" id="MFC5645751.1"/>
    </source>
</evidence>